<dbReference type="InterPro" id="IPR004574">
    <property type="entry name" value="Alkb"/>
</dbReference>
<keyword evidence="1 6" id="KW-0479">Metal-binding</keyword>
<dbReference type="OrthoDB" id="9796932at2"/>
<comment type="cofactor">
    <cofactor evidence="6">
        <name>Fe(2+)</name>
        <dbReference type="ChEBI" id="CHEBI:29033"/>
    </cofactor>
    <text evidence="6">Binds 1 Fe(2+) ion per subunit.</text>
</comment>
<feature type="binding site" evidence="5">
    <location>
        <position position="62"/>
    </location>
    <ligand>
        <name>substrate</name>
    </ligand>
</feature>
<dbReference type="AlphaFoldDB" id="A0A8B2NY08"/>
<dbReference type="Pfam" id="PF13532">
    <property type="entry name" value="2OG-FeII_Oxy_2"/>
    <property type="match status" value="1"/>
</dbReference>
<feature type="domain" description="Fe2OG dioxygenase" evidence="7">
    <location>
        <begin position="101"/>
        <end position="202"/>
    </location>
</feature>
<dbReference type="GO" id="GO:0035516">
    <property type="term" value="F:broad specificity oxidative DNA demethylase activity"/>
    <property type="evidence" value="ECO:0007669"/>
    <property type="project" value="TreeGrafter"/>
</dbReference>
<dbReference type="GO" id="GO:0005737">
    <property type="term" value="C:cytoplasm"/>
    <property type="evidence" value="ECO:0007669"/>
    <property type="project" value="TreeGrafter"/>
</dbReference>
<dbReference type="GO" id="GO:0035513">
    <property type="term" value="P:oxidative RNA demethylation"/>
    <property type="evidence" value="ECO:0007669"/>
    <property type="project" value="TreeGrafter"/>
</dbReference>
<evidence type="ECO:0000256" key="1">
    <source>
        <dbReference type="ARBA" id="ARBA00022723"/>
    </source>
</evidence>
<keyword evidence="2 8" id="KW-0223">Dioxygenase</keyword>
<keyword evidence="3" id="KW-0560">Oxidoreductase</keyword>
<dbReference type="Gene3D" id="2.60.120.590">
    <property type="entry name" value="Alpha-ketoglutarate-dependent dioxygenase AlkB-like"/>
    <property type="match status" value="1"/>
</dbReference>
<dbReference type="PROSITE" id="PS51471">
    <property type="entry name" value="FE2OG_OXY"/>
    <property type="match status" value="1"/>
</dbReference>
<dbReference type="Proteomes" id="UP000249590">
    <property type="component" value="Unassembled WGS sequence"/>
</dbReference>
<feature type="binding site" evidence="5">
    <location>
        <position position="149"/>
    </location>
    <ligand>
        <name>substrate</name>
    </ligand>
</feature>
<organism evidence="8 9">
    <name type="scientific">Acuticoccus sediminis</name>
    <dbReference type="NCBI Taxonomy" id="2184697"/>
    <lineage>
        <taxon>Bacteria</taxon>
        <taxon>Pseudomonadati</taxon>
        <taxon>Pseudomonadota</taxon>
        <taxon>Alphaproteobacteria</taxon>
        <taxon>Hyphomicrobiales</taxon>
        <taxon>Amorphaceae</taxon>
        <taxon>Acuticoccus</taxon>
    </lineage>
</organism>
<evidence type="ECO:0000256" key="5">
    <source>
        <dbReference type="PIRSR" id="PIRSR604574-1"/>
    </source>
</evidence>
<feature type="binding site" evidence="5">
    <location>
        <begin position="193"/>
        <end position="199"/>
    </location>
    <ligand>
        <name>2-oxoglutarate</name>
        <dbReference type="ChEBI" id="CHEBI:16810"/>
    </ligand>
</feature>
<dbReference type="InterPro" id="IPR005123">
    <property type="entry name" value="Oxoglu/Fe-dep_dioxygenase_dom"/>
</dbReference>
<sequence>MADTIEAAGLAIHPGLLSPAEQRALLSDIAAVIRKAPLFRPTMPRTGKPFSVMMTNCGPLGWVSDKTGYRYQPRHPETGKPWPPMPDRLVALWRSLGAPAEPEACLVNMYDEGAKLGMHQDSDERTYDAPVVSVSLGDTAVFRMGGTTRRGPTRSVRLSSGDVVVFGGESRLMYHGIDRVLSGSSRLIDGGGRINLTLRRVTPWSDAPSL</sequence>
<dbReference type="InterPro" id="IPR027450">
    <property type="entry name" value="AlkB-like"/>
</dbReference>
<dbReference type="EMBL" id="QHHQ01000001">
    <property type="protein sequence ID" value="RAI03721.1"/>
    <property type="molecule type" value="Genomic_DNA"/>
</dbReference>
<protein>
    <submittedName>
        <fullName evidence="8">Alkylated DNA repair dioxygenase</fullName>
    </submittedName>
</protein>
<gene>
    <name evidence="8" type="ORF">DLJ53_04360</name>
</gene>
<dbReference type="GO" id="GO:0008198">
    <property type="term" value="F:ferrous iron binding"/>
    <property type="evidence" value="ECO:0007669"/>
    <property type="project" value="TreeGrafter"/>
</dbReference>
<keyword evidence="9" id="KW-1185">Reference proteome</keyword>
<feature type="binding site" evidence="6">
    <location>
        <position position="121"/>
    </location>
    <ligand>
        <name>Fe cation</name>
        <dbReference type="ChEBI" id="CHEBI:24875"/>
        <note>catalytic</note>
    </ligand>
</feature>
<feature type="binding site" evidence="6">
    <location>
        <position position="175"/>
    </location>
    <ligand>
        <name>Fe cation</name>
        <dbReference type="ChEBI" id="CHEBI:24875"/>
        <note>catalytic</note>
    </ligand>
</feature>
<feature type="binding site" evidence="5">
    <location>
        <begin position="69"/>
        <end position="71"/>
    </location>
    <ligand>
        <name>substrate</name>
    </ligand>
</feature>
<evidence type="ECO:0000259" key="7">
    <source>
        <dbReference type="PROSITE" id="PS51471"/>
    </source>
</evidence>
<feature type="binding site" evidence="5">
    <location>
        <begin position="108"/>
        <end position="110"/>
    </location>
    <ligand>
        <name>2-oxoglutarate</name>
        <dbReference type="ChEBI" id="CHEBI:16810"/>
    </ligand>
</feature>
<keyword evidence="4 6" id="KW-0408">Iron</keyword>
<dbReference type="InterPro" id="IPR037151">
    <property type="entry name" value="AlkB-like_sf"/>
</dbReference>
<dbReference type="SUPFAM" id="SSF51197">
    <property type="entry name" value="Clavaminate synthase-like"/>
    <property type="match status" value="1"/>
</dbReference>
<dbReference type="GO" id="GO:0035515">
    <property type="term" value="F:oxidative RNA demethylase activity"/>
    <property type="evidence" value="ECO:0007669"/>
    <property type="project" value="TreeGrafter"/>
</dbReference>
<evidence type="ECO:0000256" key="4">
    <source>
        <dbReference type="ARBA" id="ARBA00023004"/>
    </source>
</evidence>
<name>A0A8B2NY08_9HYPH</name>
<feature type="binding site" evidence="5">
    <location>
        <position position="123"/>
    </location>
    <ligand>
        <name>substrate</name>
    </ligand>
</feature>
<dbReference type="RefSeq" id="WP_111342666.1">
    <property type="nucleotide sequence ID" value="NZ_JAIWKD010000001.1"/>
</dbReference>
<dbReference type="PANTHER" id="PTHR16557:SF2">
    <property type="entry name" value="NUCLEIC ACID DIOXYGENASE ALKBH1"/>
    <property type="match status" value="1"/>
</dbReference>
<comment type="caution">
    <text evidence="8">The sequence shown here is derived from an EMBL/GenBank/DDBJ whole genome shotgun (WGS) entry which is preliminary data.</text>
</comment>
<evidence type="ECO:0000256" key="6">
    <source>
        <dbReference type="PIRSR" id="PIRSR604574-2"/>
    </source>
</evidence>
<reference evidence="8 9" key="1">
    <citation type="submission" date="2018-05" db="EMBL/GenBank/DDBJ databases">
        <title>Acuticoccus sediminis sp. nov., isolated from deep-sea sediment of Indian Ocean.</title>
        <authorList>
            <person name="Liu X."/>
            <person name="Lai Q."/>
            <person name="Du Y."/>
            <person name="Sun F."/>
            <person name="Zhang X."/>
            <person name="Wang S."/>
            <person name="Shao Z."/>
        </authorList>
    </citation>
    <scope>NUCLEOTIDE SEQUENCE [LARGE SCALE GENOMIC DNA]</scope>
    <source>
        <strain evidence="8 9">PTG4-2</strain>
    </source>
</reference>
<feature type="binding site" evidence="6">
    <location>
        <position position="119"/>
    </location>
    <ligand>
        <name>Fe cation</name>
        <dbReference type="ChEBI" id="CHEBI:24875"/>
        <note>catalytic</note>
    </ligand>
</feature>
<evidence type="ECO:0000313" key="9">
    <source>
        <dbReference type="Proteomes" id="UP000249590"/>
    </source>
</evidence>
<proteinExistence type="predicted"/>
<accession>A0A8B2NY08</accession>
<evidence type="ECO:0000256" key="3">
    <source>
        <dbReference type="ARBA" id="ARBA00023002"/>
    </source>
</evidence>
<evidence type="ECO:0000256" key="2">
    <source>
        <dbReference type="ARBA" id="ARBA00022964"/>
    </source>
</evidence>
<evidence type="ECO:0000313" key="8">
    <source>
        <dbReference type="EMBL" id="RAI03721.1"/>
    </source>
</evidence>
<dbReference type="PANTHER" id="PTHR16557">
    <property type="entry name" value="ALKYLATED DNA REPAIR PROTEIN ALKB-RELATED"/>
    <property type="match status" value="1"/>
</dbReference>